<dbReference type="AlphaFoldDB" id="A0A418YM82"/>
<protein>
    <submittedName>
        <fullName evidence="2">Uncharacterized protein</fullName>
    </submittedName>
</protein>
<sequence length="106" mass="11664">MFGQHRGGGGSMGGGNPTNWIIKWFSITMAVGFTFVFTPQIHGATVDWAIGYMEVNYGAWMVAIGWFFWWIIVAMLTFLFSALVVMLALMAGEFLMLTLGSGGGRR</sequence>
<name>A0A418YM82_9SPHN</name>
<keyword evidence="1" id="KW-0812">Transmembrane</keyword>
<comment type="caution">
    <text evidence="2">The sequence shown here is derived from an EMBL/GenBank/DDBJ whole genome shotgun (WGS) entry which is preliminary data.</text>
</comment>
<feature type="transmembrane region" description="Helical" evidence="1">
    <location>
        <begin position="20"/>
        <end position="38"/>
    </location>
</feature>
<organism evidence="2 3">
    <name type="scientific">Sphingobium terrigena</name>
    <dbReference type="NCBI Taxonomy" id="2304063"/>
    <lineage>
        <taxon>Bacteria</taxon>
        <taxon>Pseudomonadati</taxon>
        <taxon>Pseudomonadota</taxon>
        <taxon>Alphaproteobacteria</taxon>
        <taxon>Sphingomonadales</taxon>
        <taxon>Sphingomonadaceae</taxon>
        <taxon>Sphingobium</taxon>
    </lineage>
</organism>
<gene>
    <name evidence="2" type="ORF">D0Z70_20860</name>
</gene>
<proteinExistence type="predicted"/>
<feature type="transmembrane region" description="Helical" evidence="1">
    <location>
        <begin position="78"/>
        <end position="99"/>
    </location>
</feature>
<accession>A0A418YM82</accession>
<dbReference type="Proteomes" id="UP000283469">
    <property type="component" value="Unassembled WGS sequence"/>
</dbReference>
<keyword evidence="1" id="KW-1133">Transmembrane helix</keyword>
<evidence type="ECO:0000256" key="1">
    <source>
        <dbReference type="SAM" id="Phobius"/>
    </source>
</evidence>
<keyword evidence="1" id="KW-0472">Membrane</keyword>
<dbReference type="RefSeq" id="WP_147418810.1">
    <property type="nucleotide sequence ID" value="NZ_QVRA01000030.1"/>
</dbReference>
<reference evidence="2 3" key="1">
    <citation type="submission" date="2018-08" db="EMBL/GenBank/DDBJ databases">
        <title>Sphingobium sp. EO9.</title>
        <authorList>
            <person name="Park Y."/>
            <person name="Kim K.H."/>
            <person name="Jeon C.O."/>
        </authorList>
    </citation>
    <scope>NUCLEOTIDE SEQUENCE [LARGE SCALE GENOMIC DNA]</scope>
    <source>
        <strain evidence="2 3">EO9</strain>
    </source>
</reference>
<dbReference type="EMBL" id="QVRA01000030">
    <property type="protein sequence ID" value="RJG52233.1"/>
    <property type="molecule type" value="Genomic_DNA"/>
</dbReference>
<feature type="transmembrane region" description="Helical" evidence="1">
    <location>
        <begin position="50"/>
        <end position="72"/>
    </location>
</feature>
<dbReference type="OrthoDB" id="9853944at2"/>
<keyword evidence="3" id="KW-1185">Reference proteome</keyword>
<evidence type="ECO:0000313" key="2">
    <source>
        <dbReference type="EMBL" id="RJG52233.1"/>
    </source>
</evidence>
<evidence type="ECO:0000313" key="3">
    <source>
        <dbReference type="Proteomes" id="UP000283469"/>
    </source>
</evidence>